<comment type="caution">
    <text evidence="2">The sequence shown here is derived from an EMBL/GenBank/DDBJ whole genome shotgun (WGS) entry which is preliminary data.</text>
</comment>
<dbReference type="Proteomes" id="UP001139502">
    <property type="component" value="Unassembled WGS sequence"/>
</dbReference>
<feature type="domain" description="AB hydrolase-1" evidence="1">
    <location>
        <begin position="31"/>
        <end position="261"/>
    </location>
</feature>
<dbReference type="GO" id="GO:0016020">
    <property type="term" value="C:membrane"/>
    <property type="evidence" value="ECO:0007669"/>
    <property type="project" value="TreeGrafter"/>
</dbReference>
<keyword evidence="3" id="KW-1185">Reference proteome</keyword>
<protein>
    <submittedName>
        <fullName evidence="2">Alpha/beta hydrolase</fullName>
    </submittedName>
</protein>
<gene>
    <name evidence="2" type="ORF">NBM05_01980</name>
</gene>
<evidence type="ECO:0000259" key="1">
    <source>
        <dbReference type="Pfam" id="PF12697"/>
    </source>
</evidence>
<organism evidence="2 3">
    <name type="scientific">Rothia santali</name>
    <dbReference type="NCBI Taxonomy" id="2949643"/>
    <lineage>
        <taxon>Bacteria</taxon>
        <taxon>Bacillati</taxon>
        <taxon>Actinomycetota</taxon>
        <taxon>Actinomycetes</taxon>
        <taxon>Micrococcales</taxon>
        <taxon>Micrococcaceae</taxon>
        <taxon>Rothia</taxon>
    </lineage>
</organism>
<dbReference type="EMBL" id="JANAFB010000003">
    <property type="protein sequence ID" value="MCP3424831.1"/>
    <property type="molecule type" value="Genomic_DNA"/>
</dbReference>
<dbReference type="AlphaFoldDB" id="A0A9X2HFK4"/>
<keyword evidence="2" id="KW-0378">Hydrolase</keyword>
<sequence length="285" mass="31495">MAKRDNPTQTGVLTTNIGSMPWRASGNGETLLFLHGLLTNASSWDAVIEDLARDFRCVTLDLPLGSHTCSTRENAELSVESLATAVCEAVGQLCPEGFVLIGSDTGGVVAQITAVRRPPGLTRLVLLSCDTEKNFLPAVLRYLQVAAHVPGAMQVLRLSLRSRWIRRLPIAFGWLVRRELSEREWDSIVAPLNNRWVRRDLGKILRGISTRFTVKAAEELESFPLPTLFLWADTRKVFSIDNAHALAARMPRARVKTVPDSLAFSHLDQPGYVSQSIRQDVKGDG</sequence>
<evidence type="ECO:0000313" key="2">
    <source>
        <dbReference type="EMBL" id="MCP3424831.1"/>
    </source>
</evidence>
<dbReference type="Gene3D" id="3.40.50.1820">
    <property type="entry name" value="alpha/beta hydrolase"/>
    <property type="match status" value="1"/>
</dbReference>
<name>A0A9X2HFK4_9MICC</name>
<dbReference type="InterPro" id="IPR050266">
    <property type="entry name" value="AB_hydrolase_sf"/>
</dbReference>
<dbReference type="SUPFAM" id="SSF53474">
    <property type="entry name" value="alpha/beta-Hydrolases"/>
    <property type="match status" value="1"/>
</dbReference>
<dbReference type="InterPro" id="IPR000073">
    <property type="entry name" value="AB_hydrolase_1"/>
</dbReference>
<dbReference type="PANTHER" id="PTHR43798:SF33">
    <property type="entry name" value="HYDROLASE, PUTATIVE (AFU_ORTHOLOGUE AFUA_2G14860)-RELATED"/>
    <property type="match status" value="1"/>
</dbReference>
<proteinExistence type="predicted"/>
<dbReference type="PANTHER" id="PTHR43798">
    <property type="entry name" value="MONOACYLGLYCEROL LIPASE"/>
    <property type="match status" value="1"/>
</dbReference>
<dbReference type="Pfam" id="PF12697">
    <property type="entry name" value="Abhydrolase_6"/>
    <property type="match status" value="1"/>
</dbReference>
<reference evidence="2" key="1">
    <citation type="submission" date="2022-06" db="EMBL/GenBank/DDBJ databases">
        <title>Rothia sp. isolated from sandalwood seedling.</title>
        <authorList>
            <person name="Tuikhar N."/>
            <person name="Kirdat K."/>
            <person name="Thorat V."/>
            <person name="Swetha P."/>
            <person name="Padma S."/>
            <person name="Sundararaj R."/>
            <person name="Yadav A."/>
        </authorList>
    </citation>
    <scope>NUCLEOTIDE SEQUENCE</scope>
    <source>
        <strain evidence="2">AR01</strain>
    </source>
</reference>
<dbReference type="InterPro" id="IPR029058">
    <property type="entry name" value="AB_hydrolase_fold"/>
</dbReference>
<dbReference type="RefSeq" id="WP_254164756.1">
    <property type="nucleotide sequence ID" value="NZ_JANAFB010000003.1"/>
</dbReference>
<evidence type="ECO:0000313" key="3">
    <source>
        <dbReference type="Proteomes" id="UP001139502"/>
    </source>
</evidence>
<accession>A0A9X2HFK4</accession>
<dbReference type="GO" id="GO:0016787">
    <property type="term" value="F:hydrolase activity"/>
    <property type="evidence" value="ECO:0007669"/>
    <property type="project" value="UniProtKB-KW"/>
</dbReference>